<reference evidence="2" key="1">
    <citation type="journal article" date="2023" name="Mol. Phylogenet. Evol.">
        <title>Genome-scale phylogeny and comparative genomics of the fungal order Sordariales.</title>
        <authorList>
            <person name="Hensen N."/>
            <person name="Bonometti L."/>
            <person name="Westerberg I."/>
            <person name="Brannstrom I.O."/>
            <person name="Guillou S."/>
            <person name="Cros-Aarteil S."/>
            <person name="Calhoun S."/>
            <person name="Haridas S."/>
            <person name="Kuo A."/>
            <person name="Mondo S."/>
            <person name="Pangilinan J."/>
            <person name="Riley R."/>
            <person name="LaButti K."/>
            <person name="Andreopoulos B."/>
            <person name="Lipzen A."/>
            <person name="Chen C."/>
            <person name="Yan M."/>
            <person name="Daum C."/>
            <person name="Ng V."/>
            <person name="Clum A."/>
            <person name="Steindorff A."/>
            <person name="Ohm R.A."/>
            <person name="Martin F."/>
            <person name="Silar P."/>
            <person name="Natvig D.O."/>
            <person name="Lalanne C."/>
            <person name="Gautier V."/>
            <person name="Ament-Velasquez S.L."/>
            <person name="Kruys A."/>
            <person name="Hutchinson M.I."/>
            <person name="Powell A.J."/>
            <person name="Barry K."/>
            <person name="Miller A.N."/>
            <person name="Grigoriev I.V."/>
            <person name="Debuchy R."/>
            <person name="Gladieux P."/>
            <person name="Hiltunen Thoren M."/>
            <person name="Johannesson H."/>
        </authorList>
    </citation>
    <scope>NUCLEOTIDE SEQUENCE</scope>
    <source>
        <strain evidence="2">SMH4131-1</strain>
    </source>
</reference>
<sequence>MASQMPPEHYMEQDCCPDVNIPLLGGTSTATCDPGKIKRGIWGKIWDALQGPSRPSSSSSDGADDSANVRSPTSPMHDIRKVHTRTISFEYDCTAGQLKIRTPHRSRRRAAARVDVCLCSKDLEWLQGLDRSVITDPSKFVRTSTGVIAVGFTWMDHEFLREHHGDTPVRGLFDFIWFGQWAPDFSSWLLDWHNIPRRPNPIPGDHAAVFLDIHNHGLQLGALSQMQLHLGHDPKKHSNTIYPLWPAMFELPGPDIDRGFCIRITAPGHGNYAITCQQDTTLIVPRWERMTKEENDALFDAMENPGKNRDGAAEDARSWPSTIAWYGLGNV</sequence>
<dbReference type="Proteomes" id="UP001286456">
    <property type="component" value="Unassembled WGS sequence"/>
</dbReference>
<keyword evidence="3" id="KW-1185">Reference proteome</keyword>
<protein>
    <submittedName>
        <fullName evidence="2">Uncharacterized protein</fullName>
    </submittedName>
</protein>
<evidence type="ECO:0000313" key="3">
    <source>
        <dbReference type="Proteomes" id="UP001286456"/>
    </source>
</evidence>
<dbReference type="AlphaFoldDB" id="A0AAE0IMX9"/>
<name>A0AAE0IMX9_9PEZI</name>
<gene>
    <name evidence="2" type="ORF">B0T19DRAFT_400910</name>
</gene>
<proteinExistence type="predicted"/>
<feature type="compositionally biased region" description="Low complexity" evidence="1">
    <location>
        <begin position="51"/>
        <end position="61"/>
    </location>
</feature>
<accession>A0AAE0IMX9</accession>
<feature type="region of interest" description="Disordered" evidence="1">
    <location>
        <begin position="49"/>
        <end position="77"/>
    </location>
</feature>
<evidence type="ECO:0000313" key="2">
    <source>
        <dbReference type="EMBL" id="KAK3328121.1"/>
    </source>
</evidence>
<organism evidence="2 3">
    <name type="scientific">Cercophora scortea</name>
    <dbReference type="NCBI Taxonomy" id="314031"/>
    <lineage>
        <taxon>Eukaryota</taxon>
        <taxon>Fungi</taxon>
        <taxon>Dikarya</taxon>
        <taxon>Ascomycota</taxon>
        <taxon>Pezizomycotina</taxon>
        <taxon>Sordariomycetes</taxon>
        <taxon>Sordariomycetidae</taxon>
        <taxon>Sordariales</taxon>
        <taxon>Lasiosphaeriaceae</taxon>
        <taxon>Cercophora</taxon>
    </lineage>
</organism>
<reference evidence="2" key="2">
    <citation type="submission" date="2023-06" db="EMBL/GenBank/DDBJ databases">
        <authorList>
            <consortium name="Lawrence Berkeley National Laboratory"/>
            <person name="Haridas S."/>
            <person name="Hensen N."/>
            <person name="Bonometti L."/>
            <person name="Westerberg I."/>
            <person name="Brannstrom I.O."/>
            <person name="Guillou S."/>
            <person name="Cros-Aarteil S."/>
            <person name="Calhoun S."/>
            <person name="Kuo A."/>
            <person name="Mondo S."/>
            <person name="Pangilinan J."/>
            <person name="Riley R."/>
            <person name="Labutti K."/>
            <person name="Andreopoulos B."/>
            <person name="Lipzen A."/>
            <person name="Chen C."/>
            <person name="Yanf M."/>
            <person name="Daum C."/>
            <person name="Ng V."/>
            <person name="Clum A."/>
            <person name="Steindorff A."/>
            <person name="Ohm R."/>
            <person name="Martin F."/>
            <person name="Silar P."/>
            <person name="Natvig D."/>
            <person name="Lalanne C."/>
            <person name="Gautier V."/>
            <person name="Ament-Velasquez S.L."/>
            <person name="Kruys A."/>
            <person name="Hutchinson M.I."/>
            <person name="Powell A.J."/>
            <person name="Barry K."/>
            <person name="Miller A.N."/>
            <person name="Grigoriev I.V."/>
            <person name="Debuchy R."/>
            <person name="Gladieux P."/>
            <person name="Thoren M.H."/>
            <person name="Johannesson H."/>
        </authorList>
    </citation>
    <scope>NUCLEOTIDE SEQUENCE</scope>
    <source>
        <strain evidence="2">SMH4131-1</strain>
    </source>
</reference>
<evidence type="ECO:0000256" key="1">
    <source>
        <dbReference type="SAM" id="MobiDB-lite"/>
    </source>
</evidence>
<comment type="caution">
    <text evidence="2">The sequence shown here is derived from an EMBL/GenBank/DDBJ whole genome shotgun (WGS) entry which is preliminary data.</text>
</comment>
<dbReference type="EMBL" id="JAUEPO010000003">
    <property type="protein sequence ID" value="KAK3328121.1"/>
    <property type="molecule type" value="Genomic_DNA"/>
</dbReference>